<evidence type="ECO:0000259" key="2">
    <source>
        <dbReference type="Pfam" id="PF01464"/>
    </source>
</evidence>
<dbReference type="SUPFAM" id="SSF53955">
    <property type="entry name" value="Lysozyme-like"/>
    <property type="match status" value="1"/>
</dbReference>
<dbReference type="InterPro" id="IPR008258">
    <property type="entry name" value="Transglycosylase_SLT_dom_1"/>
</dbReference>
<dbReference type="PANTHER" id="PTHR37423:SF2">
    <property type="entry name" value="MEMBRANE-BOUND LYTIC MUREIN TRANSGLYCOSYLASE C"/>
    <property type="match status" value="1"/>
</dbReference>
<evidence type="ECO:0000256" key="1">
    <source>
        <dbReference type="SAM" id="MobiDB-lite"/>
    </source>
</evidence>
<dbReference type="RefSeq" id="WP_058293401.1">
    <property type="nucleotide sequence ID" value="NZ_CAKJVD010000045.1"/>
</dbReference>
<name>A0A2A7MD31_9CLOT</name>
<keyword evidence="4" id="KW-1185">Reference proteome</keyword>
<dbReference type="AlphaFoldDB" id="A0A2A7MD31"/>
<dbReference type="Proteomes" id="UP000220840">
    <property type="component" value="Unassembled WGS sequence"/>
</dbReference>
<proteinExistence type="predicted"/>
<evidence type="ECO:0000313" key="3">
    <source>
        <dbReference type="EMBL" id="PEG29499.1"/>
    </source>
</evidence>
<dbReference type="InterPro" id="IPR023346">
    <property type="entry name" value="Lysozyme-like_dom_sf"/>
</dbReference>
<dbReference type="Pfam" id="PF01464">
    <property type="entry name" value="SLT"/>
    <property type="match status" value="1"/>
</dbReference>
<dbReference type="EMBL" id="PDCJ01000003">
    <property type="protein sequence ID" value="PEG29499.1"/>
    <property type="molecule type" value="Genomic_DNA"/>
</dbReference>
<feature type="region of interest" description="Disordered" evidence="1">
    <location>
        <begin position="110"/>
        <end position="129"/>
    </location>
</feature>
<dbReference type="STRING" id="137838.GCA_001458595_00432"/>
<dbReference type="Gene3D" id="1.10.530.10">
    <property type="match status" value="1"/>
</dbReference>
<gene>
    <name evidence="3" type="ORF">CQ394_16285</name>
</gene>
<feature type="compositionally biased region" description="Polar residues" evidence="1">
    <location>
        <begin position="111"/>
        <end position="129"/>
    </location>
</feature>
<dbReference type="PANTHER" id="PTHR37423">
    <property type="entry name" value="SOLUBLE LYTIC MUREIN TRANSGLYCOSYLASE-RELATED"/>
    <property type="match status" value="1"/>
</dbReference>
<comment type="caution">
    <text evidence="3">The sequence shown here is derived from an EMBL/GenBank/DDBJ whole genome shotgun (WGS) entry which is preliminary data.</text>
</comment>
<organism evidence="3 4">
    <name type="scientific">Clostridium neonatale</name>
    <dbReference type="NCBI Taxonomy" id="137838"/>
    <lineage>
        <taxon>Bacteria</taxon>
        <taxon>Bacillati</taxon>
        <taxon>Bacillota</taxon>
        <taxon>Clostridia</taxon>
        <taxon>Eubacteriales</taxon>
        <taxon>Clostridiaceae</taxon>
        <taxon>Clostridium</taxon>
    </lineage>
</organism>
<dbReference type="GeneID" id="68875725"/>
<dbReference type="CDD" id="cd00254">
    <property type="entry name" value="LT-like"/>
    <property type="match status" value="1"/>
</dbReference>
<feature type="domain" description="Transglycosylase SLT" evidence="2">
    <location>
        <begin position="171"/>
        <end position="265"/>
    </location>
</feature>
<sequence>MAIDSLNSLSTEQLLALTTSGNGQLTGSDSSSSGINESDIAFQTVMDNMLNSSKNSNTSTSSTNDISAEQLMAMSLMSNGQLTSSDDSSSSESKDMSNQMTLANALMMKSVQESAKSSNDTKNSAVQQDCPTGQDLEKLAMMVNERGADYSNYISNNATPADMEKIYAAVDDASKKYGVNKDLILAVIKQESNFDSTAVSSAGAMGLMQIMPFNFSSLGISDPYDVNQNVNGGTQLLKQNLDKYNGNIDMALMAYNAGSGTMQKRGVASENDLYKMPAETQNYVPSVLKYYKSGV</sequence>
<dbReference type="OrthoDB" id="9815002at2"/>
<reference evidence="3 4" key="1">
    <citation type="submission" date="2017-10" db="EMBL/GenBank/DDBJ databases">
        <title>Effective Description of Clostridium neonatale sp. nov. linked to necrotizing enterocolitis in neonates and a clarification of species assignable to the genus Clostridium (Prazmowski 1880) emend. Lawson and Rainey 2016.</title>
        <authorList>
            <person name="Bernard K."/>
            <person name="Burdz T."/>
            <person name="Wiebe D."/>
            <person name="Balcewich B."/>
            <person name="Alfa M."/>
            <person name="Bernier A.-M."/>
        </authorList>
    </citation>
    <scope>NUCLEOTIDE SEQUENCE [LARGE SCALE GENOMIC DNA]</scope>
    <source>
        <strain evidence="3 4">LCDC99A005</strain>
    </source>
</reference>
<protein>
    <submittedName>
        <fullName evidence="3">Lytic transglycosylase</fullName>
    </submittedName>
</protein>
<evidence type="ECO:0000313" key="4">
    <source>
        <dbReference type="Proteomes" id="UP000220840"/>
    </source>
</evidence>
<accession>A0A2A7MD31</accession>